<accession>A0ABD5XWS8</accession>
<dbReference type="CDD" id="cd17923">
    <property type="entry name" value="DEXHc_Hrq1-like"/>
    <property type="match status" value="1"/>
</dbReference>
<dbReference type="GO" id="GO:0016787">
    <property type="term" value="F:hydrolase activity"/>
    <property type="evidence" value="ECO:0007669"/>
    <property type="project" value="UniProtKB-KW"/>
</dbReference>
<gene>
    <name evidence="5" type="ORF">ACFQMA_06790</name>
</gene>
<dbReference type="InterPro" id="IPR011545">
    <property type="entry name" value="DEAD/DEAH_box_helicase_dom"/>
</dbReference>
<feature type="domain" description="Helicase ATP-binding" evidence="3">
    <location>
        <begin position="60"/>
        <end position="258"/>
    </location>
</feature>
<dbReference type="GeneID" id="78819803"/>
<feature type="domain" description="Helicase C-terminal" evidence="4">
    <location>
        <begin position="298"/>
        <end position="456"/>
    </location>
</feature>
<keyword evidence="1" id="KW-0547">Nucleotide-binding</keyword>
<dbReference type="InterPro" id="IPR027417">
    <property type="entry name" value="P-loop_NTPase"/>
</dbReference>
<sequence>MDETIRWLQGRPYYDGQIAERRVIPGREATFADVDLDSRLVSALESDGVERLYDHQASAVSAVRGGDNVVLATPTASGKSLAYTVPAFERALDERATTLYIAPQVALINDQEETLSDLAHGLGFASGVSVAQYTGRQDRKEKEAIRERQPTVLLTTPDMLHYGIMPHAHRLWDWFFERLETVVIDEVHEYRGVFGSHVAMVFRRLQRICERFDAGDERRSSSRGTGSPGDPDWVCCSATIGNPVDHAATVTGQSPDSFRLVDEDTSATGPTHWLFWNPPEYDAGEGFGSGRRRSSHVETKRLFVDLVARGYQTVAFTRSRQVAERYATDSASDLRDRGEHEAARNVHAYQAALTDERRGEIEDGLDSGEVRGVWSTNALELGVDIGGLDVVLLDGYPGTRMAAFQQGGRAGRGTDPSLVAMVAGEDQLDQYLMAHPRDFFENDPEEAISNPENEHLLPDHVRAAARENWLRSGDDRYFGEPFPDVVADLTEAGDLDRRTTDAGLRWLYDGEGSPQHEMSLRTIGDREVQLRDRRNGNRIATLSFADALRDAHPGAIYHHQGQDFEVVDLDLRNDVADLAPVRPNYYTQVLHDKTITVEEDRREQVLSTHDEVTVRFADVSMRKQITGFERYDRQSGEPIGREALELPETTLDTEALYFTVPGEIEREIRAAGDGPDAFPGAIHAAEHGMISLFPLSFLCDRRDVGGLSTPRHPHTDCATIFVYDGYPGGVGLTERAYETVVDLMGRTLGMLRDCPCESGCPACVQSPHCGNANDPLEKGLAADLLAALVE</sequence>
<dbReference type="EMBL" id="JBHTAS010000001">
    <property type="protein sequence ID" value="MFC7139544.1"/>
    <property type="molecule type" value="Genomic_DNA"/>
</dbReference>
<proteinExistence type="predicted"/>
<evidence type="ECO:0000256" key="1">
    <source>
        <dbReference type="ARBA" id="ARBA00022741"/>
    </source>
</evidence>
<evidence type="ECO:0000259" key="3">
    <source>
        <dbReference type="PROSITE" id="PS51192"/>
    </source>
</evidence>
<reference evidence="5 6" key="1">
    <citation type="journal article" date="2019" name="Int. J. Syst. Evol. Microbiol.">
        <title>The Global Catalogue of Microorganisms (GCM) 10K type strain sequencing project: providing services to taxonomists for standard genome sequencing and annotation.</title>
        <authorList>
            <consortium name="The Broad Institute Genomics Platform"/>
            <consortium name="The Broad Institute Genome Sequencing Center for Infectious Disease"/>
            <person name="Wu L."/>
            <person name="Ma J."/>
        </authorList>
    </citation>
    <scope>NUCLEOTIDE SEQUENCE [LARGE SCALE GENOMIC DNA]</scope>
    <source>
        <strain evidence="5 6">XZYJT29</strain>
    </source>
</reference>
<protein>
    <submittedName>
        <fullName evidence="5">DEAD/DEAH box helicase</fullName>
        <ecNumber evidence="5">3.6.4.-</ecNumber>
    </submittedName>
</protein>
<dbReference type="Pfam" id="PF00271">
    <property type="entry name" value="Helicase_C"/>
    <property type="match status" value="1"/>
</dbReference>
<keyword evidence="6" id="KW-1185">Reference proteome</keyword>
<dbReference type="Gene3D" id="3.40.50.300">
    <property type="entry name" value="P-loop containing nucleotide triphosphate hydrolases"/>
    <property type="match status" value="2"/>
</dbReference>
<evidence type="ECO:0000256" key="2">
    <source>
        <dbReference type="ARBA" id="ARBA00022840"/>
    </source>
</evidence>
<dbReference type="InterPro" id="IPR001650">
    <property type="entry name" value="Helicase_C-like"/>
</dbReference>
<dbReference type="SUPFAM" id="SSF52540">
    <property type="entry name" value="P-loop containing nucleoside triphosphate hydrolases"/>
    <property type="match status" value="2"/>
</dbReference>
<keyword evidence="5" id="KW-0378">Hydrolase</keyword>
<dbReference type="RefSeq" id="WP_274325130.1">
    <property type="nucleotide sequence ID" value="NZ_CP118158.1"/>
</dbReference>
<evidence type="ECO:0000313" key="5">
    <source>
        <dbReference type="EMBL" id="MFC7139544.1"/>
    </source>
</evidence>
<dbReference type="GO" id="GO:0004386">
    <property type="term" value="F:helicase activity"/>
    <property type="evidence" value="ECO:0007669"/>
    <property type="project" value="UniProtKB-KW"/>
</dbReference>
<keyword evidence="2" id="KW-0067">ATP-binding</keyword>
<dbReference type="PANTHER" id="PTHR47957:SF3">
    <property type="entry name" value="ATP-DEPENDENT HELICASE HRQ1"/>
    <property type="match status" value="1"/>
</dbReference>
<dbReference type="AlphaFoldDB" id="A0ABD5XWS8"/>
<dbReference type="InterPro" id="IPR014001">
    <property type="entry name" value="Helicase_ATP-bd"/>
</dbReference>
<dbReference type="CDD" id="cd18797">
    <property type="entry name" value="SF2_C_Hrq"/>
    <property type="match status" value="1"/>
</dbReference>
<dbReference type="Pfam" id="PF09369">
    <property type="entry name" value="MZB"/>
    <property type="match status" value="1"/>
</dbReference>
<dbReference type="PROSITE" id="PS51192">
    <property type="entry name" value="HELICASE_ATP_BIND_1"/>
    <property type="match status" value="1"/>
</dbReference>
<dbReference type="EC" id="3.6.4.-" evidence="5"/>
<dbReference type="SMART" id="SM00487">
    <property type="entry name" value="DEXDc"/>
    <property type="match status" value="1"/>
</dbReference>
<dbReference type="PROSITE" id="PS51194">
    <property type="entry name" value="HELICASE_CTER"/>
    <property type="match status" value="1"/>
</dbReference>
<dbReference type="SMART" id="SM00490">
    <property type="entry name" value="HELICc"/>
    <property type="match status" value="1"/>
</dbReference>
<dbReference type="InterPro" id="IPR018973">
    <property type="entry name" value="MZB"/>
</dbReference>
<dbReference type="Proteomes" id="UP001596432">
    <property type="component" value="Unassembled WGS sequence"/>
</dbReference>
<dbReference type="PANTHER" id="PTHR47957">
    <property type="entry name" value="ATP-DEPENDENT HELICASE HRQ1"/>
    <property type="match status" value="1"/>
</dbReference>
<organism evidence="5 6">
    <name type="scientific">Halosimplex aquaticum</name>
    <dbReference type="NCBI Taxonomy" id="3026162"/>
    <lineage>
        <taxon>Archaea</taxon>
        <taxon>Methanobacteriati</taxon>
        <taxon>Methanobacteriota</taxon>
        <taxon>Stenosarchaea group</taxon>
        <taxon>Halobacteria</taxon>
        <taxon>Halobacteriales</taxon>
        <taxon>Haloarculaceae</taxon>
        <taxon>Halosimplex</taxon>
    </lineage>
</organism>
<dbReference type="Pfam" id="PF00270">
    <property type="entry name" value="DEAD"/>
    <property type="match status" value="1"/>
</dbReference>
<evidence type="ECO:0000259" key="4">
    <source>
        <dbReference type="PROSITE" id="PS51194"/>
    </source>
</evidence>
<dbReference type="GO" id="GO:0005524">
    <property type="term" value="F:ATP binding"/>
    <property type="evidence" value="ECO:0007669"/>
    <property type="project" value="UniProtKB-KW"/>
</dbReference>
<name>A0ABD5XWS8_9EURY</name>
<evidence type="ECO:0000313" key="6">
    <source>
        <dbReference type="Proteomes" id="UP001596432"/>
    </source>
</evidence>
<keyword evidence="5" id="KW-0347">Helicase</keyword>
<dbReference type="GO" id="GO:0140097">
    <property type="term" value="F:catalytic activity, acting on DNA"/>
    <property type="evidence" value="ECO:0007669"/>
    <property type="project" value="UniProtKB-ARBA"/>
</dbReference>
<comment type="caution">
    <text evidence="5">The sequence shown here is derived from an EMBL/GenBank/DDBJ whole genome shotgun (WGS) entry which is preliminary data.</text>
</comment>